<dbReference type="RefSeq" id="WP_170291073.1">
    <property type="nucleotide sequence ID" value="NZ_CP046244.1"/>
</dbReference>
<accession>A0A6I5ZTC4</accession>
<evidence type="ECO:0000313" key="3">
    <source>
        <dbReference type="Proteomes" id="UP000425916"/>
    </source>
</evidence>
<dbReference type="EMBL" id="CP046244">
    <property type="protein sequence ID" value="QGP93174.1"/>
    <property type="molecule type" value="Genomic_DNA"/>
</dbReference>
<protein>
    <submittedName>
        <fullName evidence="2">Benzylsuccinate synthase beta subunit</fullName>
    </submittedName>
</protein>
<dbReference type="InterPro" id="IPR053760">
    <property type="entry name" value="BSS-like_sf"/>
</dbReference>
<gene>
    <name evidence="2" type="ORF">MGLY_25750</name>
</gene>
<name>A0A6I5ZTC4_9FIRM</name>
<evidence type="ECO:0000259" key="1">
    <source>
        <dbReference type="Pfam" id="PF18512"/>
    </source>
</evidence>
<evidence type="ECO:0000313" key="2">
    <source>
        <dbReference type="EMBL" id="QGP93174.1"/>
    </source>
</evidence>
<reference evidence="2 3" key="1">
    <citation type="submission" date="2019-11" db="EMBL/GenBank/DDBJ databases">
        <title>Genome sequence of Moorella glycerini DSM11254.</title>
        <authorList>
            <person name="Poehlein A."/>
            <person name="Boeer T."/>
            <person name="Daniel R."/>
        </authorList>
    </citation>
    <scope>NUCLEOTIDE SEQUENCE [LARGE SCALE GENOMIC DNA]</scope>
    <source>
        <strain evidence="2 3">DSM 11254</strain>
    </source>
</reference>
<keyword evidence="3" id="KW-1185">Reference proteome</keyword>
<dbReference type="AlphaFoldDB" id="A0A6I5ZTC4"/>
<sequence>MDNFYREIIKSDAITPSDPATRKPLHGDNRGIGIRLEPGTPRSCYKCRWGTADPTVPSKGQCVALKNKMGAIWKRFIPDYFNMTCDRFEEGDVDFREHV</sequence>
<dbReference type="InterPro" id="IPR040565">
    <property type="entry name" value="BssB_TutG"/>
</dbReference>
<dbReference type="Proteomes" id="UP000425916">
    <property type="component" value="Chromosome"/>
</dbReference>
<dbReference type="Gene3D" id="4.10.490.20">
    <property type="match status" value="1"/>
</dbReference>
<organism evidence="2 3">
    <name type="scientific">Neomoorella glycerini</name>
    <dbReference type="NCBI Taxonomy" id="55779"/>
    <lineage>
        <taxon>Bacteria</taxon>
        <taxon>Bacillati</taxon>
        <taxon>Bacillota</taxon>
        <taxon>Clostridia</taxon>
        <taxon>Neomoorellales</taxon>
        <taxon>Neomoorellaceae</taxon>
        <taxon>Neomoorella</taxon>
    </lineage>
</organism>
<dbReference type="Pfam" id="PF18512">
    <property type="entry name" value="BssB_TutG"/>
    <property type="match status" value="1"/>
</dbReference>
<proteinExistence type="predicted"/>
<feature type="domain" description="Benzylsuccinate synthase beta subunit" evidence="1">
    <location>
        <begin position="34"/>
        <end position="99"/>
    </location>
</feature>